<proteinExistence type="predicted"/>
<reference evidence="3" key="1">
    <citation type="submission" date="2014-01" db="EMBL/GenBank/DDBJ databases">
        <title>The Genome Sequence of Anopheles farauti FAR1 (V2).</title>
        <authorList>
            <consortium name="The Broad Institute Genomics Platform"/>
            <person name="Neafsey D.E."/>
            <person name="Besansky N."/>
            <person name="Howell P."/>
            <person name="Walton C."/>
            <person name="Young S.K."/>
            <person name="Zeng Q."/>
            <person name="Gargeya S."/>
            <person name="Fitzgerald M."/>
            <person name="Haas B."/>
            <person name="Abouelleil A."/>
            <person name="Allen A.W."/>
            <person name="Alvarado L."/>
            <person name="Arachchi H.M."/>
            <person name="Berlin A.M."/>
            <person name="Chapman S.B."/>
            <person name="Gainer-Dewar J."/>
            <person name="Goldberg J."/>
            <person name="Griggs A."/>
            <person name="Gujja S."/>
            <person name="Hansen M."/>
            <person name="Howarth C."/>
            <person name="Imamovic A."/>
            <person name="Ireland A."/>
            <person name="Larimer J."/>
            <person name="McCowan C."/>
            <person name="Murphy C."/>
            <person name="Pearson M."/>
            <person name="Poon T.W."/>
            <person name="Priest M."/>
            <person name="Roberts A."/>
            <person name="Saif S."/>
            <person name="Shea T."/>
            <person name="Sisk P."/>
            <person name="Sykes S."/>
            <person name="Wortman J."/>
            <person name="Nusbaum C."/>
            <person name="Birren B."/>
        </authorList>
    </citation>
    <scope>NUCLEOTIDE SEQUENCE [LARGE SCALE GENOMIC DNA]</scope>
    <source>
        <strain evidence="3">FAR1</strain>
    </source>
</reference>
<feature type="compositionally biased region" description="Low complexity" evidence="1">
    <location>
        <begin position="42"/>
        <end position="58"/>
    </location>
</feature>
<feature type="compositionally biased region" description="Polar residues" evidence="1">
    <location>
        <begin position="110"/>
        <end position="119"/>
    </location>
</feature>
<dbReference type="STRING" id="69004.A0A182QXM6"/>
<feature type="compositionally biased region" description="Basic residues" evidence="1">
    <location>
        <begin position="278"/>
        <end position="290"/>
    </location>
</feature>
<reference evidence="2" key="2">
    <citation type="submission" date="2020-05" db="UniProtKB">
        <authorList>
            <consortium name="EnsemblMetazoa"/>
        </authorList>
    </citation>
    <scope>IDENTIFICATION</scope>
    <source>
        <strain evidence="2">FAR1</strain>
    </source>
</reference>
<keyword evidence="3" id="KW-1185">Reference proteome</keyword>
<evidence type="ECO:0000313" key="2">
    <source>
        <dbReference type="EnsemblMetazoa" id="AFAF018918-PA"/>
    </source>
</evidence>
<name>A0A182QXM6_9DIPT</name>
<accession>A0A182QXM6</accession>
<feature type="compositionally biased region" description="Basic and acidic residues" evidence="1">
    <location>
        <begin position="120"/>
        <end position="129"/>
    </location>
</feature>
<organism evidence="2 3">
    <name type="scientific">Anopheles farauti</name>
    <dbReference type="NCBI Taxonomy" id="69004"/>
    <lineage>
        <taxon>Eukaryota</taxon>
        <taxon>Metazoa</taxon>
        <taxon>Ecdysozoa</taxon>
        <taxon>Arthropoda</taxon>
        <taxon>Hexapoda</taxon>
        <taxon>Insecta</taxon>
        <taxon>Pterygota</taxon>
        <taxon>Neoptera</taxon>
        <taxon>Endopterygota</taxon>
        <taxon>Diptera</taxon>
        <taxon>Nematocera</taxon>
        <taxon>Culicoidea</taxon>
        <taxon>Culicidae</taxon>
        <taxon>Anophelinae</taxon>
        <taxon>Anopheles</taxon>
    </lineage>
</organism>
<evidence type="ECO:0000256" key="1">
    <source>
        <dbReference type="SAM" id="MobiDB-lite"/>
    </source>
</evidence>
<dbReference type="AlphaFoldDB" id="A0A182QXM6"/>
<evidence type="ECO:0008006" key="4">
    <source>
        <dbReference type="Google" id="ProtNLM"/>
    </source>
</evidence>
<dbReference type="VEuPathDB" id="VectorBase:AFAF018918"/>
<feature type="region of interest" description="Disordered" evidence="1">
    <location>
        <begin position="101"/>
        <end position="201"/>
    </location>
</feature>
<sequence>MASAIVMALPTQKPRIGFSIESIVGSEKQSLAQQTPPPSHPSPNSESSERPLSPLGSSDSSHYPPEALPHPFRGVPHFQHLPHQRAASYLQSREFFATVGQRMGRAASGTPPQELSFRNESPHSPEEAAARYQSSSTVRLIDLSSNSSRSSPPPAHTRLNSPELEPGATRNEHSRSPRSSISPGPGPGQGGPPKGPIVVPGMVPGGLVRPFPMNHGEPLKSLPAFIGGNGAAELAAVQAAHNQHNFLAAQYQAAAAAAALAHVQASQGQGGFPGHPGQHPHHHPHHHPLHNHPANIPRESYPLYPWLLSRHGRNVFPPRFPGSKYRLEN</sequence>
<dbReference type="EMBL" id="AXCN02000266">
    <property type="status" value="NOT_ANNOTATED_CDS"/>
    <property type="molecule type" value="Genomic_DNA"/>
</dbReference>
<protein>
    <recommendedName>
        <fullName evidence="4">Homeobox domain-containing protein</fullName>
    </recommendedName>
</protein>
<feature type="region of interest" description="Disordered" evidence="1">
    <location>
        <begin position="20"/>
        <end position="79"/>
    </location>
</feature>
<evidence type="ECO:0000313" key="3">
    <source>
        <dbReference type="Proteomes" id="UP000075886"/>
    </source>
</evidence>
<feature type="region of interest" description="Disordered" evidence="1">
    <location>
        <begin position="267"/>
        <end position="295"/>
    </location>
</feature>
<dbReference type="EnsemblMetazoa" id="AFAF018918-RA">
    <property type="protein sequence ID" value="AFAF018918-PA"/>
    <property type="gene ID" value="AFAF018918"/>
</dbReference>
<dbReference type="Proteomes" id="UP000075886">
    <property type="component" value="Unassembled WGS sequence"/>
</dbReference>